<accession>A0A379E165</accession>
<sequence>MDNEHNPISIRIRQVQELWLKVRSEKPHARAFVMNYTPEDYALIEGFIGIESTPHGISDDTFLVFRTLLDNKGDFYKSLIEQWITAFEKDLESHPEWHWNDFAFLKEQYHKLSPKDEHNLLSFYSQLLHSFKRFEGVTGNLLVLVLLIERVESFDVLHEVLKEFLDATDDYIGLFFMEVKGEEIFSPIIKKMEDKGCVVELPNQNMGAAYKEIITQGDPNDPQVQYRKLLLEMGEETAKSNRKRLYKIATEEFFPLCKKIGDTNLWISGYLAVSGFLMHFIKEEAGHLQQMLDKALAVIQEATPADEPLMYADLMIHCYLYKGAAYAMAKDLEKASSHFMNAIRISKQTENHAQTINCYNSILLVLLKKERTDYTPILKEAFEYGYSLTDEELKLINISFIAQAFISKGENVSRKLEQEIDDRMVTLYGVHWQESPKDAIRRIEKENKVPQ</sequence>
<dbReference type="SUPFAM" id="SSF48452">
    <property type="entry name" value="TPR-like"/>
    <property type="match status" value="1"/>
</dbReference>
<dbReference type="AlphaFoldDB" id="A0A379E165"/>
<dbReference type="Proteomes" id="UP000254072">
    <property type="component" value="Unassembled WGS sequence"/>
</dbReference>
<gene>
    <name evidence="1" type="ORF">NCTC11157_01765</name>
</gene>
<name>A0A379E165_9BACT</name>
<reference evidence="1 2" key="1">
    <citation type="submission" date="2018-06" db="EMBL/GenBank/DDBJ databases">
        <authorList>
            <consortium name="Pathogen Informatics"/>
            <person name="Doyle S."/>
        </authorList>
    </citation>
    <scope>NUCLEOTIDE SEQUENCE [LARGE SCALE GENOMIC DNA]</scope>
    <source>
        <strain evidence="1 2">NCTC11157</strain>
    </source>
</reference>
<protein>
    <recommendedName>
        <fullName evidence="3">Tetratricopeptide repeat protein</fullName>
    </recommendedName>
</protein>
<evidence type="ECO:0000313" key="2">
    <source>
        <dbReference type="Proteomes" id="UP000254072"/>
    </source>
</evidence>
<proteinExistence type="predicted"/>
<dbReference type="Gene3D" id="1.25.40.10">
    <property type="entry name" value="Tetratricopeptide repeat domain"/>
    <property type="match status" value="1"/>
</dbReference>
<organism evidence="1 2">
    <name type="scientific">Prevotella disiens</name>
    <dbReference type="NCBI Taxonomy" id="28130"/>
    <lineage>
        <taxon>Bacteria</taxon>
        <taxon>Pseudomonadati</taxon>
        <taxon>Bacteroidota</taxon>
        <taxon>Bacteroidia</taxon>
        <taxon>Bacteroidales</taxon>
        <taxon>Prevotellaceae</taxon>
        <taxon>Prevotella</taxon>
    </lineage>
</organism>
<dbReference type="EMBL" id="UGTL01000001">
    <property type="protein sequence ID" value="SUB86022.1"/>
    <property type="molecule type" value="Genomic_DNA"/>
</dbReference>
<dbReference type="GeneID" id="91082937"/>
<dbReference type="RefSeq" id="WP_021670131.1">
    <property type="nucleotide sequence ID" value="NZ_UGTL01000001.1"/>
</dbReference>
<evidence type="ECO:0008006" key="3">
    <source>
        <dbReference type="Google" id="ProtNLM"/>
    </source>
</evidence>
<dbReference type="InterPro" id="IPR011990">
    <property type="entry name" value="TPR-like_helical_dom_sf"/>
</dbReference>
<evidence type="ECO:0000313" key="1">
    <source>
        <dbReference type="EMBL" id="SUB86022.1"/>
    </source>
</evidence>